<dbReference type="GO" id="GO:0016773">
    <property type="term" value="F:phosphotransferase activity, alcohol group as acceptor"/>
    <property type="evidence" value="ECO:0007669"/>
    <property type="project" value="InterPro"/>
</dbReference>
<dbReference type="GO" id="GO:0005975">
    <property type="term" value="P:carbohydrate metabolic process"/>
    <property type="evidence" value="ECO:0007669"/>
    <property type="project" value="InterPro"/>
</dbReference>
<comment type="catalytic activity">
    <reaction evidence="7">
        <text>D-glycero-beta-D-manno-heptose 1-phosphate + ATP + H(+) = ADP-D-glycero-beta-D-manno-heptose + diphosphate</text>
        <dbReference type="Rhea" id="RHEA:27465"/>
        <dbReference type="ChEBI" id="CHEBI:15378"/>
        <dbReference type="ChEBI" id="CHEBI:30616"/>
        <dbReference type="ChEBI" id="CHEBI:33019"/>
        <dbReference type="ChEBI" id="CHEBI:59967"/>
        <dbReference type="ChEBI" id="CHEBI:61593"/>
        <dbReference type="EC" id="2.7.7.70"/>
    </reaction>
</comment>
<keyword evidence="4" id="KW-0547">Nucleotide-binding</keyword>
<dbReference type="EMBL" id="AKWZ02000002">
    <property type="protein sequence ID" value="EPG76079.1"/>
    <property type="molecule type" value="Genomic_DNA"/>
</dbReference>
<evidence type="ECO:0000256" key="5">
    <source>
        <dbReference type="ARBA" id="ARBA00022840"/>
    </source>
</evidence>
<evidence type="ECO:0000256" key="4">
    <source>
        <dbReference type="ARBA" id="ARBA00022741"/>
    </source>
</evidence>
<dbReference type="InterPro" id="IPR004821">
    <property type="entry name" value="Cyt_trans-like"/>
</dbReference>
<dbReference type="InterPro" id="IPR014729">
    <property type="entry name" value="Rossmann-like_a/b/a_fold"/>
</dbReference>
<evidence type="ECO:0000313" key="10">
    <source>
        <dbReference type="Proteomes" id="UP000014540"/>
    </source>
</evidence>
<organism evidence="9 10">
    <name type="scientific">Leptospira fainei serovar Hurstbridge str. BUT 6</name>
    <dbReference type="NCBI Taxonomy" id="1193011"/>
    <lineage>
        <taxon>Bacteria</taxon>
        <taxon>Pseudomonadati</taxon>
        <taxon>Spirochaetota</taxon>
        <taxon>Spirochaetia</taxon>
        <taxon>Leptospirales</taxon>
        <taxon>Leptospiraceae</taxon>
        <taxon>Leptospira</taxon>
    </lineage>
</organism>
<feature type="domain" description="Cytidyltransferase-like" evidence="8">
    <location>
        <begin position="25"/>
        <end position="150"/>
    </location>
</feature>
<comment type="caution">
    <text evidence="9">The sequence shown here is derived from an EMBL/GenBank/DDBJ whole genome shotgun (WGS) entry which is preliminary data.</text>
</comment>
<evidence type="ECO:0000256" key="7">
    <source>
        <dbReference type="ARBA" id="ARBA00047428"/>
    </source>
</evidence>
<dbReference type="PANTHER" id="PTHR43793:SF2">
    <property type="entry name" value="BIFUNCTIONAL PROTEIN HLDE"/>
    <property type="match status" value="1"/>
</dbReference>
<keyword evidence="6" id="KW-0119">Carbohydrate metabolism</keyword>
<evidence type="ECO:0000256" key="1">
    <source>
        <dbReference type="ARBA" id="ARBA00012519"/>
    </source>
</evidence>
<evidence type="ECO:0000256" key="2">
    <source>
        <dbReference type="ARBA" id="ARBA00022679"/>
    </source>
</evidence>
<keyword evidence="5" id="KW-0067">ATP-binding</keyword>
<protein>
    <recommendedName>
        <fullName evidence="1">D-glycero-beta-D-manno-heptose 1-phosphate adenylyltransferase</fullName>
        <ecNumber evidence="1">2.7.7.70</ecNumber>
    </recommendedName>
</protein>
<evidence type="ECO:0000256" key="6">
    <source>
        <dbReference type="ARBA" id="ARBA00023277"/>
    </source>
</evidence>
<dbReference type="Proteomes" id="UP000014540">
    <property type="component" value="Unassembled WGS sequence"/>
</dbReference>
<sequence length="155" mass="17216">MDKIIPFSEALTVANRVRKSHKIVFTNGVFDLMHKGHLTYLAQASELGNFLWVGLNSDSSVKKIKGPERPINSEEDRALLLACLSFVSAVTVFIEETPIELIARIRPDVHTKGGDYDREALPETPLVRSLGGEVQILPFVEGFSSTEIIRKIRGV</sequence>
<dbReference type="EC" id="2.7.7.70" evidence="1"/>
<keyword evidence="3" id="KW-0548">Nucleotidyltransferase</keyword>
<evidence type="ECO:0000256" key="3">
    <source>
        <dbReference type="ARBA" id="ARBA00022695"/>
    </source>
</evidence>
<dbReference type="GO" id="GO:0016779">
    <property type="term" value="F:nucleotidyltransferase activity"/>
    <property type="evidence" value="ECO:0007669"/>
    <property type="project" value="UniProtKB-KW"/>
</dbReference>
<dbReference type="NCBIfam" id="TIGR02199">
    <property type="entry name" value="rfaE_dom_II"/>
    <property type="match status" value="1"/>
</dbReference>
<dbReference type="AlphaFoldDB" id="S3V609"/>
<name>S3V609_9LEPT</name>
<dbReference type="NCBIfam" id="TIGR00125">
    <property type="entry name" value="cyt_tran_rel"/>
    <property type="match status" value="1"/>
</dbReference>
<dbReference type="InterPro" id="IPR011914">
    <property type="entry name" value="RfaE_dom_II"/>
</dbReference>
<dbReference type="GO" id="GO:0005524">
    <property type="term" value="F:ATP binding"/>
    <property type="evidence" value="ECO:0007669"/>
    <property type="project" value="UniProtKB-KW"/>
</dbReference>
<dbReference type="InterPro" id="IPR050385">
    <property type="entry name" value="Archaeal_FAD_synthase"/>
</dbReference>
<keyword evidence="10" id="KW-1185">Reference proteome</keyword>
<keyword evidence="2" id="KW-0808">Transferase</keyword>
<reference evidence="9" key="1">
    <citation type="submission" date="2013-04" db="EMBL/GenBank/DDBJ databases">
        <authorList>
            <person name="Harkins D.M."/>
            <person name="Durkin A.S."/>
            <person name="Selengut J.D."/>
            <person name="Sanka R."/>
            <person name="DePew J."/>
            <person name="Purushe J."/>
            <person name="Ahmed A."/>
            <person name="van der Linden H."/>
            <person name="Goris M.G.A."/>
            <person name="Hartskeerl R.A."/>
            <person name="Vinetz J.M."/>
            <person name="Sutton G.G."/>
            <person name="Nelson W.C."/>
            <person name="Fouts D.E."/>
        </authorList>
    </citation>
    <scope>NUCLEOTIDE SEQUENCE [LARGE SCALE GENOMIC DNA]</scope>
    <source>
        <strain evidence="9">BUT 6</strain>
    </source>
</reference>
<dbReference type="Pfam" id="PF01467">
    <property type="entry name" value="CTP_transf_like"/>
    <property type="match status" value="1"/>
</dbReference>
<dbReference type="Gene3D" id="3.40.50.620">
    <property type="entry name" value="HUPs"/>
    <property type="match status" value="1"/>
</dbReference>
<evidence type="ECO:0000259" key="8">
    <source>
        <dbReference type="Pfam" id="PF01467"/>
    </source>
</evidence>
<proteinExistence type="predicted"/>
<dbReference type="STRING" id="1193011.LEP1GSC058_0391"/>
<dbReference type="PANTHER" id="PTHR43793">
    <property type="entry name" value="FAD SYNTHASE"/>
    <property type="match status" value="1"/>
</dbReference>
<dbReference type="SUPFAM" id="SSF52374">
    <property type="entry name" value="Nucleotidylyl transferase"/>
    <property type="match status" value="1"/>
</dbReference>
<accession>S3V609</accession>
<evidence type="ECO:0000313" key="9">
    <source>
        <dbReference type="EMBL" id="EPG76079.1"/>
    </source>
</evidence>
<gene>
    <name evidence="9" type="primary">rfaE2</name>
    <name evidence="9" type="ORF">LEP1GSC058_0391</name>
</gene>